<organism evidence="10 11">
    <name type="scientific">Fonticella tunisiensis</name>
    <dbReference type="NCBI Taxonomy" id="1096341"/>
    <lineage>
        <taxon>Bacteria</taxon>
        <taxon>Bacillati</taxon>
        <taxon>Bacillota</taxon>
        <taxon>Clostridia</taxon>
        <taxon>Eubacteriales</taxon>
        <taxon>Clostridiaceae</taxon>
        <taxon>Fonticella</taxon>
    </lineage>
</organism>
<keyword evidence="5 8" id="KW-0812">Transmembrane</keyword>
<proteinExistence type="predicted"/>
<dbReference type="InterPro" id="IPR038731">
    <property type="entry name" value="RgtA/B/C-like"/>
</dbReference>
<accession>A0A4R7K8Q5</accession>
<evidence type="ECO:0000256" key="2">
    <source>
        <dbReference type="ARBA" id="ARBA00022475"/>
    </source>
</evidence>
<feature type="transmembrane region" description="Helical" evidence="8">
    <location>
        <begin position="270"/>
        <end position="289"/>
    </location>
</feature>
<keyword evidence="6 8" id="KW-1133">Transmembrane helix</keyword>
<feature type="domain" description="Glycosyltransferase RgtA/B/C/D-like" evidence="9">
    <location>
        <begin position="138"/>
        <end position="279"/>
    </location>
</feature>
<comment type="subcellular location">
    <subcellularLocation>
        <location evidence="1">Cell membrane</location>
        <topology evidence="1">Multi-pass membrane protein</topology>
    </subcellularLocation>
</comment>
<keyword evidence="11" id="KW-1185">Reference proteome</keyword>
<dbReference type="GO" id="GO:0005886">
    <property type="term" value="C:plasma membrane"/>
    <property type="evidence" value="ECO:0007669"/>
    <property type="project" value="UniProtKB-SubCell"/>
</dbReference>
<reference evidence="10 11" key="1">
    <citation type="submission" date="2019-03" db="EMBL/GenBank/DDBJ databases">
        <title>Genomic Encyclopedia of Type Strains, Phase IV (KMG-IV): sequencing the most valuable type-strain genomes for metagenomic binning, comparative biology and taxonomic classification.</title>
        <authorList>
            <person name="Goeker M."/>
        </authorList>
    </citation>
    <scope>NUCLEOTIDE SEQUENCE [LARGE SCALE GENOMIC DNA]</scope>
    <source>
        <strain evidence="10 11">DSM 24455</strain>
    </source>
</reference>
<evidence type="ECO:0000313" key="11">
    <source>
        <dbReference type="Proteomes" id="UP000295325"/>
    </source>
</evidence>
<feature type="transmembrane region" description="Helical" evidence="8">
    <location>
        <begin position="180"/>
        <end position="200"/>
    </location>
</feature>
<evidence type="ECO:0000256" key="1">
    <source>
        <dbReference type="ARBA" id="ARBA00004651"/>
    </source>
</evidence>
<feature type="transmembrane region" description="Helical" evidence="8">
    <location>
        <begin position="124"/>
        <end position="142"/>
    </location>
</feature>
<feature type="transmembrane region" description="Helical" evidence="8">
    <location>
        <begin position="237"/>
        <end position="258"/>
    </location>
</feature>
<gene>
    <name evidence="10" type="ORF">EDD71_1292</name>
</gene>
<evidence type="ECO:0000313" key="10">
    <source>
        <dbReference type="EMBL" id="TDT50387.1"/>
    </source>
</evidence>
<name>A0A4R7K8Q5_9CLOT</name>
<evidence type="ECO:0000256" key="8">
    <source>
        <dbReference type="SAM" id="Phobius"/>
    </source>
</evidence>
<dbReference type="PANTHER" id="PTHR33908:SF11">
    <property type="entry name" value="MEMBRANE PROTEIN"/>
    <property type="match status" value="1"/>
</dbReference>
<feature type="transmembrane region" description="Helical" evidence="8">
    <location>
        <begin position="427"/>
        <end position="444"/>
    </location>
</feature>
<keyword evidence="7 8" id="KW-0472">Membrane</keyword>
<evidence type="ECO:0000259" key="9">
    <source>
        <dbReference type="Pfam" id="PF13231"/>
    </source>
</evidence>
<dbReference type="EMBL" id="SOAZ01000029">
    <property type="protein sequence ID" value="TDT50387.1"/>
    <property type="molecule type" value="Genomic_DNA"/>
</dbReference>
<evidence type="ECO:0000256" key="5">
    <source>
        <dbReference type="ARBA" id="ARBA00022692"/>
    </source>
</evidence>
<feature type="transmembrane region" description="Helical" evidence="8">
    <location>
        <begin position="402"/>
        <end position="420"/>
    </location>
</feature>
<comment type="caution">
    <text evidence="10">The sequence shown here is derived from an EMBL/GenBank/DDBJ whole genome shotgun (WGS) entry which is preliminary data.</text>
</comment>
<dbReference type="Pfam" id="PF13231">
    <property type="entry name" value="PMT_2"/>
    <property type="match status" value="1"/>
</dbReference>
<dbReference type="GO" id="GO:0009103">
    <property type="term" value="P:lipopolysaccharide biosynthetic process"/>
    <property type="evidence" value="ECO:0007669"/>
    <property type="project" value="UniProtKB-ARBA"/>
</dbReference>
<dbReference type="Proteomes" id="UP000295325">
    <property type="component" value="Unassembled WGS sequence"/>
</dbReference>
<keyword evidence="3 10" id="KW-0328">Glycosyltransferase</keyword>
<feature type="transmembrane region" description="Helical" evidence="8">
    <location>
        <begin position="41"/>
        <end position="60"/>
    </location>
</feature>
<keyword evidence="4 10" id="KW-0808">Transferase</keyword>
<protein>
    <submittedName>
        <fullName evidence="10">Dolichyl-phosphate-mannose-protein mannosyltransferase</fullName>
    </submittedName>
</protein>
<evidence type="ECO:0000256" key="6">
    <source>
        <dbReference type="ARBA" id="ARBA00022989"/>
    </source>
</evidence>
<dbReference type="AlphaFoldDB" id="A0A4R7K8Q5"/>
<keyword evidence="2" id="KW-1003">Cell membrane</keyword>
<feature type="transmembrane region" description="Helical" evidence="8">
    <location>
        <begin position="12"/>
        <end position="35"/>
    </location>
</feature>
<dbReference type="GO" id="GO:0016763">
    <property type="term" value="F:pentosyltransferase activity"/>
    <property type="evidence" value="ECO:0007669"/>
    <property type="project" value="TreeGrafter"/>
</dbReference>
<sequence>MITRKLSNLCGIIFLIICSIILIFMLGASLSVFYVSTENMHVSRILLSGALVVELFLLFIGVRVNNISKRAFTGMLILISLFEYLLWNIYAATNPVSDYKVLLEGAKSIVNGTFKSLSFDKTNYFYFYNFQIGYTTYLALVMKVFGEGLVWFKILDGLYMTLTSIIIYKLVNKISNDKSAAISSLLYAVFIPNVFGASIINNQHLSTLLLICAIYFILDHRLSFASYAGIILGFTQIIRPVAIIAIIASFLYYFISALENGSYTSWLKRFALLIIAFMLVIRGFDFALIKAGVSPGPISKDNVKYFKFVLGLTGNGVYSIPTENAEKTQVYYDLKTLNFDYNRYNEECLKAIGKSLKDYKKTLRFIVIKMHNFMGGKDNQYEFALENAKITEFINYLLELGHLQYITMIVFSIAAIILKLIDRRIKVDIISILIIGFMLVHVFIETQTRYRYETYVFLSILSSQFLERFISYKKYTWSKFN</sequence>
<dbReference type="InterPro" id="IPR050297">
    <property type="entry name" value="LipidA_mod_glycosyltrf_83"/>
</dbReference>
<dbReference type="PANTHER" id="PTHR33908">
    <property type="entry name" value="MANNOSYLTRANSFERASE YKCB-RELATED"/>
    <property type="match status" value="1"/>
</dbReference>
<evidence type="ECO:0000256" key="4">
    <source>
        <dbReference type="ARBA" id="ARBA00022679"/>
    </source>
</evidence>
<evidence type="ECO:0000256" key="3">
    <source>
        <dbReference type="ARBA" id="ARBA00022676"/>
    </source>
</evidence>
<feature type="transmembrane region" description="Helical" evidence="8">
    <location>
        <begin position="72"/>
        <end position="90"/>
    </location>
</feature>
<feature type="transmembrane region" description="Helical" evidence="8">
    <location>
        <begin position="149"/>
        <end position="168"/>
    </location>
</feature>
<feature type="transmembrane region" description="Helical" evidence="8">
    <location>
        <begin position="207"/>
        <end position="231"/>
    </location>
</feature>
<evidence type="ECO:0000256" key="7">
    <source>
        <dbReference type="ARBA" id="ARBA00023136"/>
    </source>
</evidence>